<evidence type="ECO:0000313" key="1">
    <source>
        <dbReference type="EMBL" id="GGN15750.1"/>
    </source>
</evidence>
<proteinExistence type="predicted"/>
<reference evidence="2" key="1">
    <citation type="journal article" date="2019" name="Int. J. Syst. Evol. Microbiol.">
        <title>The Global Catalogue of Microorganisms (GCM) 10K type strain sequencing project: providing services to taxonomists for standard genome sequencing and annotation.</title>
        <authorList>
            <consortium name="The Broad Institute Genomics Platform"/>
            <consortium name="The Broad Institute Genome Sequencing Center for Infectious Disease"/>
            <person name="Wu L."/>
            <person name="Ma J."/>
        </authorList>
    </citation>
    <scope>NUCLEOTIDE SEQUENCE [LARGE SCALE GENOMIC DNA]</scope>
    <source>
        <strain evidence="2">CGMCC 4.7319</strain>
    </source>
</reference>
<gene>
    <name evidence="1" type="ORF">GCM10011609_65480</name>
</gene>
<dbReference type="Proteomes" id="UP000597656">
    <property type="component" value="Unassembled WGS sequence"/>
</dbReference>
<name>A0ABQ2IMA4_9PSEU</name>
<keyword evidence="2" id="KW-1185">Reference proteome</keyword>
<sequence>MFGDLADCSLRLAARRPKAIDAVIKFARSAPPRRHATTALTWIETIADGRHDLQANHLWLLELWLIEFRSDGLIITDTINLDTRARYVKMRAYRAAQRGQ</sequence>
<dbReference type="RefSeq" id="WP_189158738.1">
    <property type="nucleotide sequence ID" value="NZ_BMNC01000013.1"/>
</dbReference>
<protein>
    <submittedName>
        <fullName evidence="1">Uncharacterized protein</fullName>
    </submittedName>
</protein>
<dbReference type="EMBL" id="BMNC01000013">
    <property type="protein sequence ID" value="GGN15750.1"/>
    <property type="molecule type" value="Genomic_DNA"/>
</dbReference>
<accession>A0ABQ2IMA4</accession>
<organism evidence="1 2">
    <name type="scientific">Lentzea pudingi</name>
    <dbReference type="NCBI Taxonomy" id="1789439"/>
    <lineage>
        <taxon>Bacteria</taxon>
        <taxon>Bacillati</taxon>
        <taxon>Actinomycetota</taxon>
        <taxon>Actinomycetes</taxon>
        <taxon>Pseudonocardiales</taxon>
        <taxon>Pseudonocardiaceae</taxon>
        <taxon>Lentzea</taxon>
    </lineage>
</organism>
<evidence type="ECO:0000313" key="2">
    <source>
        <dbReference type="Proteomes" id="UP000597656"/>
    </source>
</evidence>
<comment type="caution">
    <text evidence="1">The sequence shown here is derived from an EMBL/GenBank/DDBJ whole genome shotgun (WGS) entry which is preliminary data.</text>
</comment>